<keyword evidence="3" id="KW-1185">Reference proteome</keyword>
<dbReference type="AlphaFoldDB" id="A0A5B7EEC6"/>
<feature type="chain" id="PRO_5022791451" evidence="1">
    <location>
        <begin position="20"/>
        <end position="108"/>
    </location>
</feature>
<proteinExistence type="predicted"/>
<dbReference type="Proteomes" id="UP000324222">
    <property type="component" value="Unassembled WGS sequence"/>
</dbReference>
<accession>A0A5B7EEC6</accession>
<organism evidence="2 3">
    <name type="scientific">Portunus trituberculatus</name>
    <name type="common">Swimming crab</name>
    <name type="synonym">Neptunus trituberculatus</name>
    <dbReference type="NCBI Taxonomy" id="210409"/>
    <lineage>
        <taxon>Eukaryota</taxon>
        <taxon>Metazoa</taxon>
        <taxon>Ecdysozoa</taxon>
        <taxon>Arthropoda</taxon>
        <taxon>Crustacea</taxon>
        <taxon>Multicrustacea</taxon>
        <taxon>Malacostraca</taxon>
        <taxon>Eumalacostraca</taxon>
        <taxon>Eucarida</taxon>
        <taxon>Decapoda</taxon>
        <taxon>Pleocyemata</taxon>
        <taxon>Brachyura</taxon>
        <taxon>Eubrachyura</taxon>
        <taxon>Portunoidea</taxon>
        <taxon>Portunidae</taxon>
        <taxon>Portuninae</taxon>
        <taxon>Portunus</taxon>
    </lineage>
</organism>
<keyword evidence="1" id="KW-0732">Signal</keyword>
<comment type="caution">
    <text evidence="2">The sequence shown here is derived from an EMBL/GenBank/DDBJ whole genome shotgun (WGS) entry which is preliminary data.</text>
</comment>
<dbReference type="EMBL" id="VSRR010002424">
    <property type="protein sequence ID" value="MPC31373.1"/>
    <property type="molecule type" value="Genomic_DNA"/>
</dbReference>
<evidence type="ECO:0000313" key="2">
    <source>
        <dbReference type="EMBL" id="MPC31373.1"/>
    </source>
</evidence>
<evidence type="ECO:0000313" key="3">
    <source>
        <dbReference type="Proteomes" id="UP000324222"/>
    </source>
</evidence>
<name>A0A5B7EEC6_PORTR</name>
<sequence>MTPLQSCLALPRLASPCLAFLVSSTPDTPSRRGHCGKRTKNTRAKKEYIGAILIERAWFGEANLEVVMIMAVQDNNSWSLNAWLEGTFVGGGRDLRDVMFGLSREIES</sequence>
<protein>
    <submittedName>
        <fullName evidence="2">Uncharacterized protein</fullName>
    </submittedName>
</protein>
<evidence type="ECO:0000256" key="1">
    <source>
        <dbReference type="SAM" id="SignalP"/>
    </source>
</evidence>
<reference evidence="2 3" key="1">
    <citation type="submission" date="2019-05" db="EMBL/GenBank/DDBJ databases">
        <title>Another draft genome of Portunus trituberculatus and its Hox gene families provides insights of decapod evolution.</title>
        <authorList>
            <person name="Jeong J.-H."/>
            <person name="Song I."/>
            <person name="Kim S."/>
            <person name="Choi T."/>
            <person name="Kim D."/>
            <person name="Ryu S."/>
            <person name="Kim W."/>
        </authorList>
    </citation>
    <scope>NUCLEOTIDE SEQUENCE [LARGE SCALE GENOMIC DNA]</scope>
    <source>
        <tissue evidence="2">Muscle</tissue>
    </source>
</reference>
<feature type="signal peptide" evidence="1">
    <location>
        <begin position="1"/>
        <end position="19"/>
    </location>
</feature>
<gene>
    <name evidence="2" type="ORF">E2C01_024660</name>
</gene>